<gene>
    <name evidence="2" type="ORF">K3169_05035</name>
</gene>
<keyword evidence="3" id="KW-1185">Reference proteome</keyword>
<evidence type="ECO:0000256" key="1">
    <source>
        <dbReference type="SAM" id="MobiDB-lite"/>
    </source>
</evidence>
<dbReference type="EMBL" id="CP081201">
    <property type="protein sequence ID" value="UXZ99090.1"/>
    <property type="molecule type" value="Genomic_DNA"/>
</dbReference>
<evidence type="ECO:0000313" key="3">
    <source>
        <dbReference type="Proteomes" id="UP001063228"/>
    </source>
</evidence>
<evidence type="ECO:0008006" key="4">
    <source>
        <dbReference type="Google" id="ProtNLM"/>
    </source>
</evidence>
<feature type="compositionally biased region" description="Polar residues" evidence="1">
    <location>
        <begin position="390"/>
        <end position="405"/>
    </location>
</feature>
<evidence type="ECO:0000313" key="2">
    <source>
        <dbReference type="EMBL" id="UXZ99090.1"/>
    </source>
</evidence>
<feature type="compositionally biased region" description="Basic and acidic residues" evidence="1">
    <location>
        <begin position="261"/>
        <end position="274"/>
    </location>
</feature>
<feature type="region of interest" description="Disordered" evidence="1">
    <location>
        <begin position="246"/>
        <end position="282"/>
    </location>
</feature>
<organism evidence="2 3">
    <name type="scientific">Pseudomonas phytophila</name>
    <dbReference type="NCBI Taxonomy" id="2867264"/>
    <lineage>
        <taxon>Bacteria</taxon>
        <taxon>Pseudomonadati</taxon>
        <taxon>Pseudomonadota</taxon>
        <taxon>Gammaproteobacteria</taxon>
        <taxon>Pseudomonadales</taxon>
        <taxon>Pseudomonadaceae</taxon>
        <taxon>Pseudomonas</taxon>
    </lineage>
</organism>
<dbReference type="InterPro" id="IPR047749">
    <property type="entry name" value="STY4528-like"/>
</dbReference>
<feature type="compositionally biased region" description="Low complexity" evidence="1">
    <location>
        <begin position="248"/>
        <end position="258"/>
    </location>
</feature>
<protein>
    <recommendedName>
        <fullName evidence="4">Helix-turn-helix domain-containing protein</fullName>
    </recommendedName>
</protein>
<reference evidence="2" key="1">
    <citation type="submission" date="2021-08" db="EMBL/GenBank/DDBJ databases">
        <title>Complete genome sequence of Pseudomonas phytophila.</title>
        <authorList>
            <person name="Weir B.S."/>
            <person name="Templeton M.D."/>
            <person name="Arshed S."/>
            <person name="Andersen M.T."/>
            <person name="Jayaraman J."/>
        </authorList>
    </citation>
    <scope>NUCLEOTIDE SEQUENCE</scope>
    <source>
        <strain evidence="2">ICMP 23753</strain>
    </source>
</reference>
<dbReference type="Proteomes" id="UP001063228">
    <property type="component" value="Chromosome"/>
</dbReference>
<name>A0ABY6FMA1_9PSED</name>
<proteinExistence type="predicted"/>
<feature type="region of interest" description="Disordered" evidence="1">
    <location>
        <begin position="390"/>
        <end position="454"/>
    </location>
</feature>
<sequence>MSRRSSLGGAINAAAGALQNHLLLQQLKLAQQQSTGTDSKNPVTESRIEETYDGIVFSGNPHETVPRSLLLDDRLSPLERNAWQVFRLLINSDGITAFPTYEQLRPYLGSVPGKSASRETVAKALTVLRLTRWLSLGRRVRDSISGRVQGNVYILHDEPVGCVEAMELDRDYMLLIGQALEHANKAVRTVADLAFKEFASDPNHSTGALPTRLDVIEGRWRKQGWHDAPNAIEQGHSKPEFGIRTQEESGSFSLSSDSEFSENRDQANPEKPSSESELSLKSASFSSVRIPNSYSTYTNTNTSVCKSSVPRETQIEQADLPSGFERFTQDQRDRATTALQRVQPDLRKPLLDQWLHRCKSGTVNNPFGYLLSCMQKALSGEFNAQWQAPPTAVKNPQDTLAQSQPPNAPRDQPSQPAQPAVTRSSPQSRDESSLLTGRNSMLTIKQLVRPRTPR</sequence>
<dbReference type="NCBIfam" id="NF040582">
    <property type="entry name" value="STY4528_fam"/>
    <property type="match status" value="1"/>
</dbReference>
<accession>A0ABY6FMA1</accession>
<feature type="compositionally biased region" description="Polar residues" evidence="1">
    <location>
        <begin position="412"/>
        <end position="443"/>
    </location>
</feature>